<keyword evidence="5 8" id="KW-0012">Acyltransferase</keyword>
<dbReference type="PATRIC" id="fig|1160718.3.peg.4565"/>
<dbReference type="GO" id="GO:0006654">
    <property type="term" value="P:phosphatidic acid biosynthetic process"/>
    <property type="evidence" value="ECO:0007669"/>
    <property type="project" value="TreeGrafter"/>
</dbReference>
<gene>
    <name evidence="8" type="ORF">SU9_22570</name>
</gene>
<dbReference type="Pfam" id="PF01553">
    <property type="entry name" value="Acyltransferase"/>
    <property type="match status" value="1"/>
</dbReference>
<evidence type="ECO:0000256" key="4">
    <source>
        <dbReference type="ARBA" id="ARBA00023098"/>
    </source>
</evidence>
<proteinExistence type="predicted"/>
<evidence type="ECO:0000256" key="5">
    <source>
        <dbReference type="ARBA" id="ARBA00023315"/>
    </source>
</evidence>
<feature type="compositionally biased region" description="Low complexity" evidence="6">
    <location>
        <begin position="285"/>
        <end position="301"/>
    </location>
</feature>
<dbReference type="AlphaFoldDB" id="J1RJX8"/>
<dbReference type="CDD" id="cd07989">
    <property type="entry name" value="LPLAT_AGPAT-like"/>
    <property type="match status" value="1"/>
</dbReference>
<dbReference type="SUPFAM" id="SSF69593">
    <property type="entry name" value="Glycerol-3-phosphate (1)-acyltransferase"/>
    <property type="match status" value="1"/>
</dbReference>
<evidence type="ECO:0000256" key="1">
    <source>
        <dbReference type="ARBA" id="ARBA00005189"/>
    </source>
</evidence>
<accession>J1RJX8</accession>
<dbReference type="eggNOG" id="COG0204">
    <property type="taxonomic scope" value="Bacteria"/>
</dbReference>
<name>J1RJX8_9ACTN</name>
<dbReference type="STRING" id="1160718.SU9_22570"/>
<dbReference type="SMART" id="SM00563">
    <property type="entry name" value="PlsC"/>
    <property type="match status" value="1"/>
</dbReference>
<feature type="domain" description="Phospholipid/glycerol acyltransferase" evidence="7">
    <location>
        <begin position="84"/>
        <end position="196"/>
    </location>
</feature>
<dbReference type="RefSeq" id="WP_006606027.1">
    <property type="nucleotide sequence ID" value="NZ_CP072931.1"/>
</dbReference>
<evidence type="ECO:0000256" key="6">
    <source>
        <dbReference type="SAM" id="MobiDB-lite"/>
    </source>
</evidence>
<dbReference type="InterPro" id="IPR002123">
    <property type="entry name" value="Plipid/glycerol_acylTrfase"/>
</dbReference>
<evidence type="ECO:0000256" key="2">
    <source>
        <dbReference type="ARBA" id="ARBA00022516"/>
    </source>
</evidence>
<evidence type="ECO:0000259" key="7">
    <source>
        <dbReference type="SMART" id="SM00563"/>
    </source>
</evidence>
<organism evidence="8">
    <name type="scientific">Streptomyces auratus AGR0001</name>
    <dbReference type="NCBI Taxonomy" id="1160718"/>
    <lineage>
        <taxon>Bacteria</taxon>
        <taxon>Bacillati</taxon>
        <taxon>Actinomycetota</taxon>
        <taxon>Actinomycetes</taxon>
        <taxon>Kitasatosporales</taxon>
        <taxon>Streptomycetaceae</taxon>
        <taxon>Streptomyces</taxon>
    </lineage>
</organism>
<dbReference type="PANTHER" id="PTHR10434">
    <property type="entry name" value="1-ACYL-SN-GLYCEROL-3-PHOSPHATE ACYLTRANSFERASE"/>
    <property type="match status" value="1"/>
</dbReference>
<comment type="pathway">
    <text evidence="1">Lipid metabolism.</text>
</comment>
<comment type="caution">
    <text evidence="8">The sequence shown here is derived from an EMBL/GenBank/DDBJ whole genome shotgun (WGS) entry which is preliminary data.</text>
</comment>
<dbReference type="GO" id="GO:0003841">
    <property type="term" value="F:1-acylglycerol-3-phosphate O-acyltransferase activity"/>
    <property type="evidence" value="ECO:0007669"/>
    <property type="project" value="TreeGrafter"/>
</dbReference>
<dbReference type="HOGENOM" id="CLU_027938_0_0_11"/>
<dbReference type="EMBL" id="AJGV01000134">
    <property type="protein sequence ID" value="EJJ04704.1"/>
    <property type="molecule type" value="Genomic_DNA"/>
</dbReference>
<sequence length="328" mass="33976">MNGPWDVFSDCTPDCAAHAVPRVPARVVARRGAVFAHTVRRALTDGTRLADPVRLRGHAAALLDALGIRIEGAAALSAGDGPGTLVVANHISWLDILALLAVEPVTLLAKREVGGWPVVGGLARRAGTHFIDRTHPRQLPDSVRQVTELLRSGRSVAVFPQATTWCTAEQGAFRRATFQAALDAGAPVRPVTLDYTQQGLPSTVAAFCGEDTFAGSLRRVLAARGLTIRVTAHPALTAADKDLDRRELAALAARAVRGGRPSLSPAAAAASAAVAVAVRRASAAAAPVPSVPTPATTAPSVCIPSAPVPAPPHSRLPDTPLRDSPAHV</sequence>
<dbReference type="PANTHER" id="PTHR10434:SF64">
    <property type="entry name" value="1-ACYL-SN-GLYCEROL-3-PHOSPHATE ACYLTRANSFERASE-RELATED"/>
    <property type="match status" value="1"/>
</dbReference>
<keyword evidence="3 8" id="KW-0808">Transferase</keyword>
<protein>
    <submittedName>
        <fullName evidence="8">Phospholipid/glycerol acyltransferase</fullName>
    </submittedName>
</protein>
<evidence type="ECO:0000256" key="3">
    <source>
        <dbReference type="ARBA" id="ARBA00022679"/>
    </source>
</evidence>
<evidence type="ECO:0000313" key="8">
    <source>
        <dbReference type="EMBL" id="EJJ04704.1"/>
    </source>
</evidence>
<feature type="region of interest" description="Disordered" evidence="6">
    <location>
        <begin position="285"/>
        <end position="328"/>
    </location>
</feature>
<reference evidence="8" key="1">
    <citation type="journal article" date="2012" name="J. Bacteriol.">
        <title>Genome Sequence of Streptomyces auratus Strain AGR0001, a Phoslactomycin-Producing Actinomycete.</title>
        <authorList>
            <person name="Han X."/>
            <person name="Li M."/>
            <person name="Ding Z."/>
            <person name="Zhao J."/>
            <person name="Ji K."/>
            <person name="Wen M."/>
            <person name="Lu T."/>
        </authorList>
    </citation>
    <scope>NUCLEOTIDE SEQUENCE [LARGE SCALE GENOMIC DNA]</scope>
    <source>
        <strain evidence="8">AGR0001</strain>
    </source>
</reference>
<keyword evidence="2" id="KW-0444">Lipid biosynthesis</keyword>
<keyword evidence="4" id="KW-0443">Lipid metabolism</keyword>